<evidence type="ECO:0000313" key="2">
    <source>
        <dbReference type="EMBL" id="GJF17128.1"/>
    </source>
</evidence>
<sequence length="138" mass="14495">MGVGCDAPWSPELSEPGFNLDDEGVARLVSYAASQRGNIMAAPLPPRGLGALRPSRSHTAQSGSGKSLRQFVILALAGVAAAMVTFVLMFFAFNAWSVSDFFVIVGYVLLAVCLASIAATLVGIVGAVVRIVGRRRRD</sequence>
<evidence type="ECO:0008006" key="4">
    <source>
        <dbReference type="Google" id="ProtNLM"/>
    </source>
</evidence>
<feature type="transmembrane region" description="Helical" evidence="1">
    <location>
        <begin position="101"/>
        <end position="129"/>
    </location>
</feature>
<evidence type="ECO:0000313" key="3">
    <source>
        <dbReference type="Proteomes" id="UP001060504"/>
    </source>
</evidence>
<keyword evidence="1" id="KW-0472">Membrane</keyword>
<gene>
    <name evidence="2" type="ORF">NGTWS1702_23080</name>
</gene>
<keyword evidence="3" id="KW-1185">Reference proteome</keyword>
<reference evidence="2 3" key="1">
    <citation type="submission" date="2021-08" db="EMBL/GenBank/DDBJ databases">
        <title>Draft genome sequence of Mycolicibacterium sp. NGTWS1702 strain.</title>
        <authorList>
            <person name="Matsumoto M."/>
            <person name="Tang B.C.C."/>
            <person name="Machida Y."/>
            <person name="Matoyama H."/>
            <person name="Kishihara T."/>
            <person name="Sato S."/>
            <person name="Kondo I."/>
            <person name="Sano M."/>
            <person name="Kato G."/>
        </authorList>
    </citation>
    <scope>NUCLEOTIDE SEQUENCE [LARGE SCALE GENOMIC DNA]</scope>
    <source>
        <strain evidence="2 3">NGTWSNA01</strain>
    </source>
</reference>
<dbReference type="Proteomes" id="UP001060504">
    <property type="component" value="Unassembled WGS sequence"/>
</dbReference>
<comment type="caution">
    <text evidence="2">The sequence shown here is derived from an EMBL/GenBank/DDBJ whole genome shotgun (WGS) entry which is preliminary data.</text>
</comment>
<organism evidence="2 3">
    <name type="scientific">Mycolicibacterium cyprinidarum</name>
    <dbReference type="NCBI Taxonomy" id="2860311"/>
    <lineage>
        <taxon>Bacteria</taxon>
        <taxon>Bacillati</taxon>
        <taxon>Actinomycetota</taxon>
        <taxon>Actinomycetes</taxon>
        <taxon>Mycobacteriales</taxon>
        <taxon>Mycobacteriaceae</taxon>
        <taxon>Mycolicibacterium</taxon>
    </lineage>
</organism>
<protein>
    <recommendedName>
        <fullName evidence="4">Phage holin family protein</fullName>
    </recommendedName>
</protein>
<keyword evidence="1" id="KW-0812">Transmembrane</keyword>
<accession>A0ABQ4VEU9</accession>
<name>A0ABQ4VEU9_9MYCO</name>
<feature type="transmembrane region" description="Helical" evidence="1">
    <location>
        <begin position="71"/>
        <end position="95"/>
    </location>
</feature>
<keyword evidence="1" id="KW-1133">Transmembrane helix</keyword>
<proteinExistence type="predicted"/>
<evidence type="ECO:0000256" key="1">
    <source>
        <dbReference type="SAM" id="Phobius"/>
    </source>
</evidence>
<dbReference type="EMBL" id="BPRH01002417">
    <property type="protein sequence ID" value="GJF17128.1"/>
    <property type="molecule type" value="Genomic_DNA"/>
</dbReference>